<feature type="transmembrane region" description="Helical" evidence="7">
    <location>
        <begin position="196"/>
        <end position="213"/>
    </location>
</feature>
<feature type="transmembrane region" description="Helical" evidence="7">
    <location>
        <begin position="33"/>
        <end position="54"/>
    </location>
</feature>
<evidence type="ECO:0000256" key="6">
    <source>
        <dbReference type="ARBA" id="ARBA00023136"/>
    </source>
</evidence>
<keyword evidence="5 7" id="KW-1133">Transmembrane helix</keyword>
<accession>A0A1V6C4H0</accession>
<protein>
    <submittedName>
        <fullName evidence="8">Multidrug resistance protein MdtG</fullName>
    </submittedName>
</protein>
<dbReference type="PANTHER" id="PTHR23517">
    <property type="entry name" value="RESISTANCE PROTEIN MDTM, PUTATIVE-RELATED-RELATED"/>
    <property type="match status" value="1"/>
</dbReference>
<dbReference type="Pfam" id="PF07690">
    <property type="entry name" value="MFS_1"/>
    <property type="match status" value="1"/>
</dbReference>
<evidence type="ECO:0000256" key="5">
    <source>
        <dbReference type="ARBA" id="ARBA00022989"/>
    </source>
</evidence>
<evidence type="ECO:0000256" key="1">
    <source>
        <dbReference type="ARBA" id="ARBA00004651"/>
    </source>
</evidence>
<comment type="subcellular location">
    <subcellularLocation>
        <location evidence="1">Cell membrane</location>
        <topology evidence="1">Multi-pass membrane protein</topology>
    </subcellularLocation>
</comment>
<feature type="transmembrane region" description="Helical" evidence="7">
    <location>
        <begin position="318"/>
        <end position="341"/>
    </location>
</feature>
<dbReference type="SUPFAM" id="SSF103473">
    <property type="entry name" value="MFS general substrate transporter"/>
    <property type="match status" value="1"/>
</dbReference>
<keyword evidence="2" id="KW-0813">Transport</keyword>
<dbReference type="Gene3D" id="1.20.1250.20">
    <property type="entry name" value="MFS general substrate transporter like domains"/>
    <property type="match status" value="2"/>
</dbReference>
<sequence length="382" mass="42158">MKTFLMASFLTEFGGQLFFFTLPLLAIQYGANFAQLGILGGIGSLFYIPFSIFFSTLSGKKHLKKINFPLVSSAITGLFIILTFFFRNIQFLYIIAACTTISLAGLWPPLMLKINEKTEKGKSGSVVGKFSTAWSAGTTLGPIIAGILYQKYVFLPVICSAVIFFLTSQFFLSFTKDAQEEKVSQDTREIKKHPDIKTLLFAYIGIFAVYFSFGAVRNLFPRLATDIGLKPSRIGLLFSLMDFFRTGTFFLFSKKVSAYNIPLFFVIYGVLAYFSLTGIIFTNSSLLFAVNFALLGGCLCGIYYAYGLYTVFTITKGYTVTVGLFEAIIGIGVSTGSFLGGFCTRWLGERSPYIVSLITGIIISIVQILMITKRTTGSTLDS</sequence>
<organism evidence="8">
    <name type="scientific">candidate division TA06 bacterium ADurb.Bin131</name>
    <dbReference type="NCBI Taxonomy" id="1852827"/>
    <lineage>
        <taxon>Bacteria</taxon>
        <taxon>Bacteria division TA06</taxon>
    </lineage>
</organism>
<dbReference type="GO" id="GO:0005886">
    <property type="term" value="C:plasma membrane"/>
    <property type="evidence" value="ECO:0007669"/>
    <property type="project" value="UniProtKB-SubCell"/>
</dbReference>
<keyword evidence="3" id="KW-1003">Cell membrane</keyword>
<feature type="transmembrane region" description="Helical" evidence="7">
    <location>
        <begin position="7"/>
        <end position="27"/>
    </location>
</feature>
<evidence type="ECO:0000256" key="7">
    <source>
        <dbReference type="SAM" id="Phobius"/>
    </source>
</evidence>
<feature type="transmembrane region" description="Helical" evidence="7">
    <location>
        <begin position="92"/>
        <end position="114"/>
    </location>
</feature>
<dbReference type="InterPro" id="IPR011701">
    <property type="entry name" value="MFS"/>
</dbReference>
<feature type="transmembrane region" description="Helical" evidence="7">
    <location>
        <begin position="126"/>
        <end position="148"/>
    </location>
</feature>
<evidence type="ECO:0000256" key="2">
    <source>
        <dbReference type="ARBA" id="ARBA00022448"/>
    </source>
</evidence>
<evidence type="ECO:0000256" key="4">
    <source>
        <dbReference type="ARBA" id="ARBA00022692"/>
    </source>
</evidence>
<feature type="transmembrane region" description="Helical" evidence="7">
    <location>
        <begin position="233"/>
        <end position="252"/>
    </location>
</feature>
<comment type="caution">
    <text evidence="8">The sequence shown here is derived from an EMBL/GenBank/DDBJ whole genome shotgun (WGS) entry which is preliminary data.</text>
</comment>
<feature type="transmembrane region" description="Helical" evidence="7">
    <location>
        <begin position="259"/>
        <end position="280"/>
    </location>
</feature>
<dbReference type="GO" id="GO:0022857">
    <property type="term" value="F:transmembrane transporter activity"/>
    <property type="evidence" value="ECO:0007669"/>
    <property type="project" value="InterPro"/>
</dbReference>
<feature type="transmembrane region" description="Helical" evidence="7">
    <location>
        <begin position="353"/>
        <end position="372"/>
    </location>
</feature>
<feature type="transmembrane region" description="Helical" evidence="7">
    <location>
        <begin position="154"/>
        <end position="175"/>
    </location>
</feature>
<dbReference type="EMBL" id="MWDQ01000150">
    <property type="protein sequence ID" value="OQB71822.1"/>
    <property type="molecule type" value="Genomic_DNA"/>
</dbReference>
<gene>
    <name evidence="8" type="primary">mdtG</name>
    <name evidence="8" type="ORF">BWX89_01746</name>
</gene>
<dbReference type="InterPro" id="IPR036259">
    <property type="entry name" value="MFS_trans_sf"/>
</dbReference>
<dbReference type="InterPro" id="IPR050171">
    <property type="entry name" value="MFS_Transporters"/>
</dbReference>
<evidence type="ECO:0000313" key="8">
    <source>
        <dbReference type="EMBL" id="OQB71822.1"/>
    </source>
</evidence>
<name>A0A1V6C4H0_UNCT6</name>
<dbReference type="AlphaFoldDB" id="A0A1V6C4H0"/>
<dbReference type="PANTHER" id="PTHR23517:SF3">
    <property type="entry name" value="INTEGRAL MEMBRANE TRANSPORT PROTEIN"/>
    <property type="match status" value="1"/>
</dbReference>
<feature type="transmembrane region" description="Helical" evidence="7">
    <location>
        <begin position="286"/>
        <end position="306"/>
    </location>
</feature>
<dbReference type="Proteomes" id="UP000485562">
    <property type="component" value="Unassembled WGS sequence"/>
</dbReference>
<feature type="transmembrane region" description="Helical" evidence="7">
    <location>
        <begin position="66"/>
        <end position="86"/>
    </location>
</feature>
<proteinExistence type="predicted"/>
<keyword evidence="6 7" id="KW-0472">Membrane</keyword>
<keyword evidence="4 7" id="KW-0812">Transmembrane</keyword>
<evidence type="ECO:0000256" key="3">
    <source>
        <dbReference type="ARBA" id="ARBA00022475"/>
    </source>
</evidence>
<reference evidence="8" key="1">
    <citation type="submission" date="2017-02" db="EMBL/GenBank/DDBJ databases">
        <title>Delving into the versatile metabolic prowess of the omnipresent phylum Bacteroidetes.</title>
        <authorList>
            <person name="Nobu M.K."/>
            <person name="Mei R."/>
            <person name="Narihiro T."/>
            <person name="Kuroda K."/>
            <person name="Liu W.-T."/>
        </authorList>
    </citation>
    <scope>NUCLEOTIDE SEQUENCE</scope>
    <source>
        <strain evidence="8">ADurb.Bin131</strain>
    </source>
</reference>